<evidence type="ECO:0000259" key="1">
    <source>
        <dbReference type="Pfam" id="PF09588"/>
    </source>
</evidence>
<dbReference type="InterPro" id="IPR009785">
    <property type="entry name" value="Prophage_Lj928_Orf309"/>
</dbReference>
<dbReference type="InterPro" id="IPR019080">
    <property type="entry name" value="YqaJ_viral_recombinase"/>
</dbReference>
<dbReference type="InterPro" id="IPR011335">
    <property type="entry name" value="Restrct_endonuc-II-like"/>
</dbReference>
<dbReference type="RefSeq" id="WP_327605936.1">
    <property type="nucleotide sequence ID" value="NZ_JARZFX010000001.1"/>
</dbReference>
<dbReference type="SUPFAM" id="SSF52980">
    <property type="entry name" value="Restriction endonuclease-like"/>
    <property type="match status" value="1"/>
</dbReference>
<dbReference type="Proteomes" id="UP001335737">
    <property type="component" value="Unassembled WGS sequence"/>
</dbReference>
<feature type="domain" description="YqaJ viral recombinase" evidence="1">
    <location>
        <begin position="14"/>
        <end position="118"/>
    </location>
</feature>
<organism evidence="2 3">
    <name type="scientific">Virgibacillus tibetensis</name>
    <dbReference type="NCBI Taxonomy" id="3042313"/>
    <lineage>
        <taxon>Bacteria</taxon>
        <taxon>Bacillati</taxon>
        <taxon>Bacillota</taxon>
        <taxon>Bacilli</taxon>
        <taxon>Bacillales</taxon>
        <taxon>Bacillaceae</taxon>
        <taxon>Virgibacillus</taxon>
    </lineage>
</organism>
<protein>
    <submittedName>
        <fullName evidence="2">DUF1351 domain-containing protein</fullName>
    </submittedName>
</protein>
<evidence type="ECO:0000313" key="3">
    <source>
        <dbReference type="Proteomes" id="UP001335737"/>
    </source>
</evidence>
<sequence>MSLTTQAGDNVTKNRNKYVGGSDIPTILGINKYKTKYELAQEKLGITKSEFKGNEYTEYGNIMEPQIRDYINAVEMMSFKEQTKKDDQLGIRSNTDGFDAGASVILEIKTHGKTPTMEAYKVQMQLYMYQFDVDVGWLALYERPKDFDAEFDNQHLKIQTVKRDDDYINKILAAVKEFWEACDYLRNNPGASEHDFNNFIKGDEIVATSTAELQVKTLKFEPAKVEFNYKELEAILEENLKKYNGLTFTEDDVAECKKTIAELRKGKKAVDSYRLDTKKKLTKSVTDFENQCKQLNKKFDEVLTPLVEQSDQFEEKRKDEKRVEIQAVIDQLVEDEELNEKYAAELVIEDSYLNKGKAMKAINEELSLKAQSLGFKQAKYLADEENIVNTVKLANAEYKINLTESAYVRLLEFKEVGDIKRQILDDSHTEVEKQLEKQKKEVEVKEVVAEIVTPVQAPEEDEPTYFEVYKVTGTESQLEALESFMKHEQIEFEIEEEK</sequence>
<keyword evidence="3" id="KW-1185">Reference proteome</keyword>
<accession>A0ABU6KAS3</accession>
<name>A0ABU6KAS3_9BACI</name>
<evidence type="ECO:0000313" key="2">
    <source>
        <dbReference type="EMBL" id="MEC5422369.1"/>
    </source>
</evidence>
<proteinExistence type="predicted"/>
<dbReference type="Pfam" id="PF09588">
    <property type="entry name" value="YqaJ"/>
    <property type="match status" value="1"/>
</dbReference>
<dbReference type="InterPro" id="IPR011604">
    <property type="entry name" value="PDDEXK-like_dom_sf"/>
</dbReference>
<reference evidence="2 3" key="1">
    <citation type="journal article" date="2024" name="Int. J. Syst. Evol. Microbiol.">
        <title>Virgibacillus tibetensis sp. nov., isolated from salt lake on the Tibetan Plateau of China.</title>
        <authorList>
            <person name="Phurbu D."/>
            <person name="Liu Z.-X."/>
            <person name="Wang R."/>
            <person name="Zheng Y.-Y."/>
            <person name="Liu H.-C."/>
            <person name="Zhou Y.-G."/>
            <person name="Yu Y.-J."/>
            <person name="Li A.-H."/>
        </authorList>
    </citation>
    <scope>NUCLEOTIDE SEQUENCE [LARGE SCALE GENOMIC DNA]</scope>
    <source>
        <strain evidence="2 3">C22-A2</strain>
    </source>
</reference>
<dbReference type="EMBL" id="JARZFX010000001">
    <property type="protein sequence ID" value="MEC5422369.1"/>
    <property type="molecule type" value="Genomic_DNA"/>
</dbReference>
<dbReference type="Gene3D" id="3.90.320.10">
    <property type="match status" value="1"/>
</dbReference>
<comment type="caution">
    <text evidence="2">The sequence shown here is derived from an EMBL/GenBank/DDBJ whole genome shotgun (WGS) entry which is preliminary data.</text>
</comment>
<gene>
    <name evidence="2" type="ORF">QGM71_02545</name>
</gene>
<dbReference type="Pfam" id="PF07083">
    <property type="entry name" value="DUF1351"/>
    <property type="match status" value="1"/>
</dbReference>